<name>A0A935K8Z4_9RHOO</name>
<dbReference type="Gene3D" id="2.20.200.10">
    <property type="entry name" value="Outer membrane efflux proteins (OEP)"/>
    <property type="match status" value="1"/>
</dbReference>
<organism evidence="3 4">
    <name type="scientific">Candidatus Dechloromonas phosphorivorans</name>
    <dbReference type="NCBI Taxonomy" id="2899244"/>
    <lineage>
        <taxon>Bacteria</taxon>
        <taxon>Pseudomonadati</taxon>
        <taxon>Pseudomonadota</taxon>
        <taxon>Betaproteobacteria</taxon>
        <taxon>Rhodocyclales</taxon>
        <taxon>Azonexaceae</taxon>
        <taxon>Dechloromonas</taxon>
    </lineage>
</organism>
<keyword evidence="2" id="KW-0472">Membrane</keyword>
<dbReference type="Proteomes" id="UP000739411">
    <property type="component" value="Unassembled WGS sequence"/>
</dbReference>
<dbReference type="GO" id="GO:0005886">
    <property type="term" value="C:plasma membrane"/>
    <property type="evidence" value="ECO:0007669"/>
    <property type="project" value="UniProtKB-SubCell"/>
</dbReference>
<evidence type="ECO:0000256" key="1">
    <source>
        <dbReference type="ARBA" id="ARBA00007613"/>
    </source>
</evidence>
<evidence type="ECO:0000313" key="4">
    <source>
        <dbReference type="Proteomes" id="UP000739411"/>
    </source>
</evidence>
<dbReference type="SUPFAM" id="SSF56954">
    <property type="entry name" value="Outer membrane efflux proteins (OEP)"/>
    <property type="match status" value="1"/>
</dbReference>
<dbReference type="Pfam" id="PF02321">
    <property type="entry name" value="OEP"/>
    <property type="match status" value="2"/>
</dbReference>
<proteinExistence type="inferred from homology"/>
<evidence type="ECO:0000313" key="3">
    <source>
        <dbReference type="EMBL" id="MBK7414915.1"/>
    </source>
</evidence>
<reference evidence="3 4" key="1">
    <citation type="submission" date="2020-10" db="EMBL/GenBank/DDBJ databases">
        <title>Connecting structure to function with the recovery of over 1000 high-quality activated sludge metagenome-assembled genomes encoding full-length rRNA genes using long-read sequencing.</title>
        <authorList>
            <person name="Singleton C.M."/>
            <person name="Petriglieri F."/>
            <person name="Kristensen J.M."/>
            <person name="Kirkegaard R.H."/>
            <person name="Michaelsen T.Y."/>
            <person name="Andersen M.H."/>
            <person name="Karst S.M."/>
            <person name="Dueholm M.S."/>
            <person name="Nielsen P.H."/>
            <person name="Albertsen M."/>
        </authorList>
    </citation>
    <scope>NUCLEOTIDE SEQUENCE [LARGE SCALE GENOMIC DNA]</scope>
    <source>
        <strain evidence="3">EsbW_18-Q3-R4-48_BATAC.463</strain>
    </source>
</reference>
<comment type="subcellular location">
    <subcellularLocation>
        <location evidence="2">Cell membrane</location>
        <topology evidence="2">Lipid-anchor</topology>
    </subcellularLocation>
</comment>
<dbReference type="PANTHER" id="PTHR30203:SF33">
    <property type="entry name" value="BLR4455 PROTEIN"/>
    <property type="match status" value="1"/>
</dbReference>
<dbReference type="GO" id="GO:0015562">
    <property type="term" value="F:efflux transmembrane transporter activity"/>
    <property type="evidence" value="ECO:0007669"/>
    <property type="project" value="InterPro"/>
</dbReference>
<keyword evidence="2" id="KW-0812">Transmembrane</keyword>
<protein>
    <submittedName>
        <fullName evidence="3">Efflux transporter outer membrane subunit</fullName>
    </submittedName>
</protein>
<comment type="similarity">
    <text evidence="1 2">Belongs to the outer membrane factor (OMF) (TC 1.B.17) family.</text>
</comment>
<keyword evidence="2" id="KW-0564">Palmitate</keyword>
<dbReference type="InterPro" id="IPR010131">
    <property type="entry name" value="MdtP/NodT-like"/>
</dbReference>
<dbReference type="InterPro" id="IPR003423">
    <property type="entry name" value="OMP_efflux"/>
</dbReference>
<dbReference type="AlphaFoldDB" id="A0A935K8Z4"/>
<keyword evidence="2" id="KW-0449">Lipoprotein</keyword>
<gene>
    <name evidence="3" type="ORF">IPJ38_07110</name>
</gene>
<dbReference type="Gene3D" id="1.20.1600.10">
    <property type="entry name" value="Outer membrane efflux proteins (OEP)"/>
    <property type="match status" value="1"/>
</dbReference>
<evidence type="ECO:0000256" key="2">
    <source>
        <dbReference type="RuleBase" id="RU362097"/>
    </source>
</evidence>
<dbReference type="PROSITE" id="PS51257">
    <property type="entry name" value="PROKAR_LIPOPROTEIN"/>
    <property type="match status" value="1"/>
</dbReference>
<keyword evidence="2" id="KW-1134">Transmembrane beta strand</keyword>
<accession>A0A935K8Z4</accession>
<dbReference type="PANTHER" id="PTHR30203">
    <property type="entry name" value="OUTER MEMBRANE CATION EFFLUX PROTEIN"/>
    <property type="match status" value="1"/>
</dbReference>
<comment type="caution">
    <text evidence="3">The sequence shown here is derived from an EMBL/GenBank/DDBJ whole genome shotgun (WGS) entry which is preliminary data.</text>
</comment>
<sequence>MTFSASRFFARSLLLSGLMGLAGCSVIWPAYETPAIDLPAAAPKPMSIDRLWWKAFADPVLDQLVDEALLNNLDLAKAAANIEEARANAGAARALLSPRLDGVAKVGATQRQLTIAITDSEINKTTATGAVGAAVSWEIDLWGRIRQMNDAALARLVASEHARNATALSISSAVVDTYLQLRTLDAKLVMTRDASASLKYAANLEYRRWKAEAGTQLAYQQSLAEWSATEARIPSIQTAIAKTELALQLLVGRSPRLMAEHLPRGAQPQVPNTPREFDSALLLRRPDVASAEQMLIAAHADVNATKAERYPRFNLSLLAGLIASSSGLITGFPLFWDASAGLTGPIYDAGLVQSKSEGAEARREKAVAHYRYTVSVAFRDTYEAMVLRDASDSQVLSSEAEVATRKKSLALTQKSYDAGRSSKFEVLSESIKVLNAQLALADARQTQLTARSQYYKALGGGF</sequence>
<dbReference type="EMBL" id="JADJMS010000013">
    <property type="protein sequence ID" value="MBK7414915.1"/>
    <property type="molecule type" value="Genomic_DNA"/>
</dbReference>
<dbReference type="NCBIfam" id="TIGR01845">
    <property type="entry name" value="outer_NodT"/>
    <property type="match status" value="1"/>
</dbReference>